<evidence type="ECO:0000256" key="1">
    <source>
        <dbReference type="SAM" id="SignalP"/>
    </source>
</evidence>
<evidence type="ECO:0000313" key="3">
    <source>
        <dbReference type="Proteomes" id="UP000494165"/>
    </source>
</evidence>
<protein>
    <recommendedName>
        <fullName evidence="4">Pacifastin domain-containing protein</fullName>
    </recommendedName>
</protein>
<gene>
    <name evidence="2" type="ORF">CLODIP_2_CD14755</name>
</gene>
<keyword evidence="3" id="KW-1185">Reference proteome</keyword>
<dbReference type="EMBL" id="CADEPI010000065">
    <property type="protein sequence ID" value="CAB3371787.1"/>
    <property type="molecule type" value="Genomic_DNA"/>
</dbReference>
<accession>A0A8S1CPQ4</accession>
<reference evidence="2 3" key="1">
    <citation type="submission" date="2020-04" db="EMBL/GenBank/DDBJ databases">
        <authorList>
            <person name="Alioto T."/>
            <person name="Alioto T."/>
            <person name="Gomez Garrido J."/>
        </authorList>
    </citation>
    <scope>NUCLEOTIDE SEQUENCE [LARGE SCALE GENOMIC DNA]</scope>
</reference>
<feature type="chain" id="PRO_5035836517" description="Pacifastin domain-containing protein" evidence="1">
    <location>
        <begin position="21"/>
        <end position="102"/>
    </location>
</feature>
<keyword evidence="1" id="KW-0732">Signal</keyword>
<feature type="signal peptide" evidence="1">
    <location>
        <begin position="1"/>
        <end position="20"/>
    </location>
</feature>
<sequence>MAPRLLLALLLFTVVASSGGERGREIRRRVRVTTTTTPVPSATASESVVNDDKQICEGEPGCEWSCNRDQPDPNTNCMCSCAAPDPPKEDHQSSYDGSYFGK</sequence>
<name>A0A8S1CPQ4_9INSE</name>
<dbReference type="Proteomes" id="UP000494165">
    <property type="component" value="Unassembled WGS sequence"/>
</dbReference>
<comment type="caution">
    <text evidence="2">The sequence shown here is derived from an EMBL/GenBank/DDBJ whole genome shotgun (WGS) entry which is preliminary data.</text>
</comment>
<organism evidence="2 3">
    <name type="scientific">Cloeon dipterum</name>
    <dbReference type="NCBI Taxonomy" id="197152"/>
    <lineage>
        <taxon>Eukaryota</taxon>
        <taxon>Metazoa</taxon>
        <taxon>Ecdysozoa</taxon>
        <taxon>Arthropoda</taxon>
        <taxon>Hexapoda</taxon>
        <taxon>Insecta</taxon>
        <taxon>Pterygota</taxon>
        <taxon>Palaeoptera</taxon>
        <taxon>Ephemeroptera</taxon>
        <taxon>Pisciforma</taxon>
        <taxon>Baetidae</taxon>
        <taxon>Cloeon</taxon>
    </lineage>
</organism>
<evidence type="ECO:0000313" key="2">
    <source>
        <dbReference type="EMBL" id="CAB3371787.1"/>
    </source>
</evidence>
<evidence type="ECO:0008006" key="4">
    <source>
        <dbReference type="Google" id="ProtNLM"/>
    </source>
</evidence>
<dbReference type="AlphaFoldDB" id="A0A8S1CPQ4"/>
<dbReference type="OrthoDB" id="10565677at2759"/>
<proteinExistence type="predicted"/>